<evidence type="ECO:0000313" key="2">
    <source>
        <dbReference type="EMBL" id="MBD2295530.1"/>
    </source>
</evidence>
<dbReference type="PANTHER" id="PTHR37292:SF2">
    <property type="entry name" value="DUF262 DOMAIN-CONTAINING PROTEIN"/>
    <property type="match status" value="1"/>
</dbReference>
<dbReference type="AlphaFoldDB" id="A0A926WJ59"/>
<sequence length="526" mass="62114">MNDKISVKPDIIFIEELLKDIANGEYKIPIFQREFVWQTSQMLELFDSILKGYPIGSLLFWNTQGYKTKDQIGPYIIRKNNNNNTKYILDGFQRISTLFGALINPKDFPETNENDVNDFLIYFDIKENNFSKRTRKGNIFSIPLHKVYDNRELFDFVRQLDRENLTEIEREQYIDNLRNLHDILHKYKLPYVEIKGGDIKSAVEIFSRVNSTGTEISEDFMLSALSYNQETEFLLSASIDEFLTKLSIYNFEDLKRDIILNCIASNINNVDGKIYFDVKLEELRYKSDLELCTNNAYDYIKQAIEFLYKRLFVINVRLLPYPAQLIFISDYFRLNPNPTSQELQLLENWFWITTYSNYFTIYSLSQQRNAYQVFCEFAQGKHPNGIYKINDDMEFSTPKYPSKLNFTGVRPKALQLFYLKSILGDNKPQDMEGIKEFFISSKKDRTPGNIILRLSSELDQAPEKKTLANFFIIISDNDILEKHFITKEMFALYIQDKIDDFVAQRDDYLKCKEREFVESLNIKYVD</sequence>
<gene>
    <name evidence="2" type="ORF">H6G06_19160</name>
</gene>
<comment type="caution">
    <text evidence="2">The sequence shown here is derived from an EMBL/GenBank/DDBJ whole genome shotgun (WGS) entry which is preliminary data.</text>
</comment>
<proteinExistence type="predicted"/>
<dbReference type="RefSeq" id="WP_190562996.1">
    <property type="nucleotide sequence ID" value="NZ_JACJQU010000013.1"/>
</dbReference>
<name>A0A926WJ59_9NOST</name>
<keyword evidence="3" id="KW-1185">Reference proteome</keyword>
<accession>A0A926WJ59</accession>
<dbReference type="Proteomes" id="UP000662185">
    <property type="component" value="Unassembled WGS sequence"/>
</dbReference>
<dbReference type="EMBL" id="JACJQU010000013">
    <property type="protein sequence ID" value="MBD2295530.1"/>
    <property type="molecule type" value="Genomic_DNA"/>
</dbReference>
<evidence type="ECO:0000313" key="3">
    <source>
        <dbReference type="Proteomes" id="UP000662185"/>
    </source>
</evidence>
<reference evidence="3" key="1">
    <citation type="journal article" date="2020" name="ISME J.">
        <title>Comparative genomics reveals insights into cyanobacterial evolution and habitat adaptation.</title>
        <authorList>
            <person name="Chen M.Y."/>
            <person name="Teng W.K."/>
            <person name="Zhao L."/>
            <person name="Hu C.X."/>
            <person name="Zhou Y.K."/>
            <person name="Han B.P."/>
            <person name="Song L.R."/>
            <person name="Shu W.S."/>
        </authorList>
    </citation>
    <scope>NUCLEOTIDE SEQUENCE [LARGE SCALE GENOMIC DNA]</scope>
    <source>
        <strain evidence="3">FACHB-251</strain>
    </source>
</reference>
<dbReference type="PANTHER" id="PTHR37292">
    <property type="entry name" value="VNG6097C"/>
    <property type="match status" value="1"/>
</dbReference>
<dbReference type="Pfam" id="PF03235">
    <property type="entry name" value="GmrSD_N"/>
    <property type="match status" value="1"/>
</dbReference>
<feature type="domain" description="GmrSD restriction endonucleases N-terminal" evidence="1">
    <location>
        <begin position="14"/>
        <end position="222"/>
    </location>
</feature>
<evidence type="ECO:0000259" key="1">
    <source>
        <dbReference type="Pfam" id="PF03235"/>
    </source>
</evidence>
<protein>
    <submittedName>
        <fullName evidence="2">DUF262 domain-containing protein</fullName>
    </submittedName>
</protein>
<organism evidence="2 3">
    <name type="scientific">Anabaena sphaerica FACHB-251</name>
    <dbReference type="NCBI Taxonomy" id="2692883"/>
    <lineage>
        <taxon>Bacteria</taxon>
        <taxon>Bacillati</taxon>
        <taxon>Cyanobacteriota</taxon>
        <taxon>Cyanophyceae</taxon>
        <taxon>Nostocales</taxon>
        <taxon>Nostocaceae</taxon>
        <taxon>Anabaena</taxon>
    </lineage>
</organism>
<dbReference type="InterPro" id="IPR004919">
    <property type="entry name" value="GmrSD_N"/>
</dbReference>